<evidence type="ECO:0000256" key="6">
    <source>
        <dbReference type="HAMAP-Rule" id="MF_03191"/>
    </source>
</evidence>
<dbReference type="InterPro" id="IPR023576">
    <property type="entry name" value="UbiE/COQ5_MeTrFase_CS"/>
</dbReference>
<dbReference type="GO" id="GO:0008425">
    <property type="term" value="F:2-methoxy-6-polyprenyl-1,4-benzoquinol methyltransferase activity"/>
    <property type="evidence" value="ECO:0007669"/>
    <property type="project" value="UniProtKB-UniRule"/>
</dbReference>
<keyword evidence="6" id="KW-0472">Membrane</keyword>
<feature type="binding site" evidence="6">
    <location>
        <position position="175"/>
    </location>
    <ligand>
        <name>S-adenosyl-L-methionine</name>
        <dbReference type="ChEBI" id="CHEBI:59789"/>
    </ligand>
</feature>
<dbReference type="PROSITE" id="PS01183">
    <property type="entry name" value="UBIE_1"/>
    <property type="match status" value="1"/>
</dbReference>
<feature type="binding site" evidence="6">
    <location>
        <begin position="203"/>
        <end position="204"/>
    </location>
    <ligand>
        <name>S-adenosyl-L-methionine</name>
        <dbReference type="ChEBI" id="CHEBI:59789"/>
    </ligand>
</feature>
<evidence type="ECO:0000256" key="4">
    <source>
        <dbReference type="ARBA" id="ARBA00022691"/>
    </source>
</evidence>
<organism evidence="8 9">
    <name type="scientific">Stichopus japonicus</name>
    <name type="common">Sea cucumber</name>
    <dbReference type="NCBI Taxonomy" id="307972"/>
    <lineage>
        <taxon>Eukaryota</taxon>
        <taxon>Metazoa</taxon>
        <taxon>Echinodermata</taxon>
        <taxon>Eleutherozoa</taxon>
        <taxon>Echinozoa</taxon>
        <taxon>Holothuroidea</taxon>
        <taxon>Aspidochirotacea</taxon>
        <taxon>Aspidochirotida</taxon>
        <taxon>Stichopodidae</taxon>
        <taxon>Apostichopus</taxon>
    </lineage>
</organism>
<keyword evidence="6" id="KW-0496">Mitochondrion</keyword>
<keyword evidence="3 6" id="KW-0831">Ubiquinone biosynthesis</keyword>
<evidence type="ECO:0000256" key="2">
    <source>
        <dbReference type="ARBA" id="ARBA00022679"/>
    </source>
</evidence>
<dbReference type="PROSITE" id="PS01184">
    <property type="entry name" value="UBIE_2"/>
    <property type="match status" value="1"/>
</dbReference>
<comment type="subcellular location">
    <subcellularLocation>
        <location evidence="6">Mitochondrion inner membrane</location>
        <topology evidence="6">Peripheral membrane protein</topology>
        <orientation evidence="6">Matrix side</orientation>
    </subcellularLocation>
</comment>
<dbReference type="EMBL" id="MRZV01000468">
    <property type="protein sequence ID" value="PIK49403.1"/>
    <property type="molecule type" value="Genomic_DNA"/>
</dbReference>
<comment type="similarity">
    <text evidence="6">Belongs to the class I-like SAM-binding methyltransferase superfamily. MenG/UbiE family.</text>
</comment>
<evidence type="ECO:0000256" key="1">
    <source>
        <dbReference type="ARBA" id="ARBA00022603"/>
    </source>
</evidence>
<reference evidence="8 9" key="1">
    <citation type="journal article" date="2017" name="PLoS Biol.">
        <title>The sea cucumber genome provides insights into morphological evolution and visceral regeneration.</title>
        <authorList>
            <person name="Zhang X."/>
            <person name="Sun L."/>
            <person name="Yuan J."/>
            <person name="Sun Y."/>
            <person name="Gao Y."/>
            <person name="Zhang L."/>
            <person name="Li S."/>
            <person name="Dai H."/>
            <person name="Hamel J.F."/>
            <person name="Liu C."/>
            <person name="Yu Y."/>
            <person name="Liu S."/>
            <person name="Lin W."/>
            <person name="Guo K."/>
            <person name="Jin S."/>
            <person name="Xu P."/>
            <person name="Storey K.B."/>
            <person name="Huan P."/>
            <person name="Zhang T."/>
            <person name="Zhou Y."/>
            <person name="Zhang J."/>
            <person name="Lin C."/>
            <person name="Li X."/>
            <person name="Xing L."/>
            <person name="Huo D."/>
            <person name="Sun M."/>
            <person name="Wang L."/>
            <person name="Mercier A."/>
            <person name="Li F."/>
            <person name="Yang H."/>
            <person name="Xiang J."/>
        </authorList>
    </citation>
    <scope>NUCLEOTIDE SEQUENCE [LARGE SCALE GENOMIC DNA]</scope>
    <source>
        <strain evidence="8">Shaxun</strain>
        <tissue evidence="8">Muscle</tissue>
    </source>
</reference>
<comment type="caution">
    <text evidence="8">The sequence shown here is derived from an EMBL/GenBank/DDBJ whole genome shotgun (WGS) entry which is preliminary data.</text>
</comment>
<dbReference type="GO" id="GO:0031314">
    <property type="term" value="C:extrinsic component of mitochondrial inner membrane"/>
    <property type="evidence" value="ECO:0007669"/>
    <property type="project" value="UniProtKB-UniRule"/>
</dbReference>
<dbReference type="Gene3D" id="3.40.50.150">
    <property type="entry name" value="Vaccinia Virus protein VP39"/>
    <property type="match status" value="1"/>
</dbReference>
<dbReference type="UniPathway" id="UPA00232"/>
<comment type="catalytic activity">
    <reaction evidence="6">
        <text>a 2-methoxy-6-(all-trans-polyprenyl)benzene-1,4-diol + S-adenosyl-L-methionine = a 5-methoxy-2-methyl-3-(all-trans-polyprenyl)benzene-1,4-diol + S-adenosyl-L-homocysteine + H(+)</text>
        <dbReference type="Rhea" id="RHEA:28286"/>
        <dbReference type="Rhea" id="RHEA-COMP:10858"/>
        <dbReference type="Rhea" id="RHEA-COMP:10859"/>
        <dbReference type="ChEBI" id="CHEBI:15378"/>
        <dbReference type="ChEBI" id="CHEBI:57856"/>
        <dbReference type="ChEBI" id="CHEBI:59789"/>
        <dbReference type="ChEBI" id="CHEBI:84166"/>
        <dbReference type="ChEBI" id="CHEBI:84167"/>
        <dbReference type="EC" id="2.1.1.201"/>
    </reaction>
</comment>
<comment type="pathway">
    <text evidence="6">Cofactor biosynthesis; ubiquinone biosynthesis.</text>
</comment>
<protein>
    <recommendedName>
        <fullName evidence="6">2-methoxy-6-polyprenyl-1,4-benzoquinol methylase, mitochondrial</fullName>
        <ecNumber evidence="6">2.1.1.201</ecNumber>
    </recommendedName>
    <alternativeName>
        <fullName evidence="6">Ubiquinone biosynthesis methyltransferase COQ5</fullName>
    </alternativeName>
</protein>
<sequence>MAATMSFTRRAISQVFTSNFVHCKRCLALGVRFKSTESQFTPPGNDESTHFGYENVSKEEKTKRVHEVFTKVAEKYDVMNDAMSLGIHRIWKDYFMQKLTPMPGTKLLDVAGGTGDIAFRFLEYMKYQDSLELSWQIPKKMKNLESWPQNPTEAEADTSSSSDEEGDGHHVTVCDINKNMLEVGQKRAGQRGLTEGISWVEGNAEELPFDSESMDAYTIAFGIRNVTRVQKALDEAYRVLKPGGRFMCLEFSEVKNPLVKNAYDLYSFQVIPALGQILAGDWNSYQYLIESIRKFPPQEEFAYMIEEAGFACVTVENLSGGIAAIHSGFKL</sequence>
<dbReference type="InterPro" id="IPR029063">
    <property type="entry name" value="SAM-dependent_MTases_sf"/>
</dbReference>
<evidence type="ECO:0000256" key="7">
    <source>
        <dbReference type="SAM" id="MobiDB-lite"/>
    </source>
</evidence>
<dbReference type="CDD" id="cd02440">
    <property type="entry name" value="AdoMet_MTases"/>
    <property type="match status" value="1"/>
</dbReference>
<dbReference type="PROSITE" id="PS51608">
    <property type="entry name" value="SAM_MT_UBIE"/>
    <property type="match status" value="1"/>
</dbReference>
<evidence type="ECO:0000256" key="3">
    <source>
        <dbReference type="ARBA" id="ARBA00022688"/>
    </source>
</evidence>
<keyword evidence="2 6" id="KW-0808">Transferase</keyword>
<dbReference type="PANTHER" id="PTHR43591">
    <property type="entry name" value="METHYLTRANSFERASE"/>
    <property type="match status" value="1"/>
</dbReference>
<comment type="subunit">
    <text evidence="5">Component of a multi-subunit COQ enzyme complex, composed of at least COQ3, COQ4, COQ5, COQ6, COQ7 and COQ9. Interacts with PYURF; the interaction is direct, stabilizes COQ5 protein and associates PYURF with COQ enzyme complex.</text>
</comment>
<accession>A0A2G8KN19</accession>
<gene>
    <name evidence="8" type="ORF">BSL78_13746</name>
</gene>
<dbReference type="InterPro" id="IPR004033">
    <property type="entry name" value="UbiE/COQ5_MeTrFase"/>
</dbReference>
<keyword evidence="9" id="KW-1185">Reference proteome</keyword>
<dbReference type="Pfam" id="PF01209">
    <property type="entry name" value="Ubie_methyltran"/>
    <property type="match status" value="1"/>
</dbReference>
<evidence type="ECO:0000313" key="8">
    <source>
        <dbReference type="EMBL" id="PIK49403.1"/>
    </source>
</evidence>
<dbReference type="GO" id="GO:0032259">
    <property type="term" value="P:methylation"/>
    <property type="evidence" value="ECO:0007669"/>
    <property type="project" value="UniProtKB-KW"/>
</dbReference>
<feature type="binding site" evidence="6">
    <location>
        <position position="114"/>
    </location>
    <ligand>
        <name>S-adenosyl-L-methionine</name>
        <dbReference type="ChEBI" id="CHEBI:59789"/>
    </ligand>
</feature>
<dbReference type="SUPFAM" id="SSF53335">
    <property type="entry name" value="S-adenosyl-L-methionine-dependent methyltransferases"/>
    <property type="match status" value="1"/>
</dbReference>
<keyword evidence="4 6" id="KW-0949">S-adenosyl-L-methionine</keyword>
<keyword evidence="1 6" id="KW-0489">Methyltransferase</keyword>
<dbReference type="NCBIfam" id="TIGR01934">
    <property type="entry name" value="MenG_MenH_UbiE"/>
    <property type="match status" value="1"/>
</dbReference>
<dbReference type="OrthoDB" id="6329284at2759"/>
<evidence type="ECO:0000256" key="5">
    <source>
        <dbReference type="ARBA" id="ARBA00046387"/>
    </source>
</evidence>
<comment type="function">
    <text evidence="6">Methyltransferase required for the conversion of 2-polyprenyl-6-methoxy-1,4-benzoquinol (DDMQH2) to 2-polyprenyl-3-methyl-6-methoxy-1,4-benzoquinol (DMQH2).</text>
</comment>
<dbReference type="HAMAP" id="MF_01813">
    <property type="entry name" value="MenG_UbiE_methyltr"/>
    <property type="match status" value="1"/>
</dbReference>
<dbReference type="PANTHER" id="PTHR43591:SF24">
    <property type="entry name" value="2-METHOXY-6-POLYPRENYL-1,4-BENZOQUINOL METHYLASE, MITOCHONDRIAL"/>
    <property type="match status" value="1"/>
</dbReference>
<keyword evidence="6" id="KW-0999">Mitochondrion inner membrane</keyword>
<comment type="caution">
    <text evidence="6">Lacks conserved residue(s) required for the propagation of feature annotation.</text>
</comment>
<dbReference type="FunFam" id="3.40.50.150:FF:000064">
    <property type="entry name" value="2-methoxy-6-polyprenyl-1,4-benzoquinol methylase, mitochondrial"/>
    <property type="match status" value="1"/>
</dbReference>
<dbReference type="AlphaFoldDB" id="A0A2G8KN19"/>
<dbReference type="Proteomes" id="UP000230750">
    <property type="component" value="Unassembled WGS sequence"/>
</dbReference>
<dbReference type="EC" id="2.1.1.201" evidence="6"/>
<feature type="region of interest" description="Disordered" evidence="7">
    <location>
        <begin position="144"/>
        <end position="169"/>
    </location>
</feature>
<name>A0A2G8KN19_STIJA</name>
<evidence type="ECO:0000313" key="9">
    <source>
        <dbReference type="Proteomes" id="UP000230750"/>
    </source>
</evidence>
<dbReference type="STRING" id="307972.A0A2G8KN19"/>
<proteinExistence type="inferred from homology"/>